<sequence>MVHAQWENMVDYWHTGEFKESSERNKGNRELLTEHHNGGSKSFMRYAHEIQVETKQPATRMSIYGRTHKREAGQRKFNQMETLRKKAEEAGIVESLEQLDGDIYSQTIGVDKRGRYRGVGNCIKRRKSSRVEFSSSSRTDEKLKNLEEHMVVIQQDREELRKANEGLQRNNEETNEKMNKLIDILKLMCPNQ</sequence>
<evidence type="ECO:0000256" key="1">
    <source>
        <dbReference type="SAM" id="Coils"/>
    </source>
</evidence>
<keyword evidence="1" id="KW-0175">Coiled coil</keyword>
<keyword evidence="3" id="KW-1185">Reference proteome</keyword>
<dbReference type="InterPro" id="IPR004252">
    <property type="entry name" value="Probable_transposase_24"/>
</dbReference>
<feature type="non-terminal residue" evidence="2">
    <location>
        <position position="1"/>
    </location>
</feature>
<dbReference type="Pfam" id="PF03004">
    <property type="entry name" value="Transposase_24"/>
    <property type="match status" value="1"/>
</dbReference>
<dbReference type="Proteomes" id="UP001177140">
    <property type="component" value="Unassembled WGS sequence"/>
</dbReference>
<organism evidence="2 3">
    <name type="scientific">Papaver nudicaule</name>
    <name type="common">Iceland poppy</name>
    <dbReference type="NCBI Taxonomy" id="74823"/>
    <lineage>
        <taxon>Eukaryota</taxon>
        <taxon>Viridiplantae</taxon>
        <taxon>Streptophyta</taxon>
        <taxon>Embryophyta</taxon>
        <taxon>Tracheophyta</taxon>
        <taxon>Spermatophyta</taxon>
        <taxon>Magnoliopsida</taxon>
        <taxon>Ranunculales</taxon>
        <taxon>Papaveraceae</taxon>
        <taxon>Papaveroideae</taxon>
        <taxon>Papaver</taxon>
    </lineage>
</organism>
<reference evidence="2" key="1">
    <citation type="submission" date="2022-03" db="EMBL/GenBank/DDBJ databases">
        <title>A functionally conserved STORR gene fusion in Papaver species that diverged 16.8 million years ago.</title>
        <authorList>
            <person name="Catania T."/>
        </authorList>
    </citation>
    <scope>NUCLEOTIDE SEQUENCE</scope>
    <source>
        <strain evidence="2">S-191538</strain>
    </source>
</reference>
<proteinExistence type="predicted"/>
<evidence type="ECO:0000313" key="2">
    <source>
        <dbReference type="EMBL" id="MCL7045730.1"/>
    </source>
</evidence>
<gene>
    <name evidence="2" type="ORF">MKW94_016449</name>
</gene>
<name>A0AA41VR40_PAPNU</name>
<dbReference type="AlphaFoldDB" id="A0AA41VR40"/>
<protein>
    <recommendedName>
        <fullName evidence="4">Transposase, Ptta/En/Spm, plant</fullName>
    </recommendedName>
</protein>
<evidence type="ECO:0008006" key="4">
    <source>
        <dbReference type="Google" id="ProtNLM"/>
    </source>
</evidence>
<accession>A0AA41VR40</accession>
<comment type="caution">
    <text evidence="2">The sequence shown here is derived from an EMBL/GenBank/DDBJ whole genome shotgun (WGS) entry which is preliminary data.</text>
</comment>
<dbReference type="EMBL" id="JAJJMA010273009">
    <property type="protein sequence ID" value="MCL7045730.1"/>
    <property type="molecule type" value="Genomic_DNA"/>
</dbReference>
<evidence type="ECO:0000313" key="3">
    <source>
        <dbReference type="Proteomes" id="UP001177140"/>
    </source>
</evidence>
<feature type="coiled-coil region" evidence="1">
    <location>
        <begin position="143"/>
        <end position="184"/>
    </location>
</feature>